<gene>
    <name evidence="1" type="ORF">METZ01_LOCUS181058</name>
</gene>
<name>A0A382CQV0_9ZZZZ</name>
<organism evidence="1">
    <name type="scientific">marine metagenome</name>
    <dbReference type="NCBI Taxonomy" id="408172"/>
    <lineage>
        <taxon>unclassified sequences</taxon>
        <taxon>metagenomes</taxon>
        <taxon>ecological metagenomes</taxon>
    </lineage>
</organism>
<dbReference type="GO" id="GO:0016705">
    <property type="term" value="F:oxidoreductase activity, acting on paired donors, with incorporation or reduction of molecular oxygen"/>
    <property type="evidence" value="ECO:0007669"/>
    <property type="project" value="InterPro"/>
</dbReference>
<sequence>MRFTLMESMCDPSHYQPLAIAAEEASYDGFGLADSIMFPKESDTRYPYLASGDREFIGASPMIEPFILAANLAGATS</sequence>
<dbReference type="Gene3D" id="3.20.20.30">
    <property type="entry name" value="Luciferase-like domain"/>
    <property type="match status" value="1"/>
</dbReference>
<dbReference type="InterPro" id="IPR036661">
    <property type="entry name" value="Luciferase-like_sf"/>
</dbReference>
<protein>
    <recommendedName>
        <fullName evidence="2">Luciferase-like domain-containing protein</fullName>
    </recommendedName>
</protein>
<accession>A0A382CQV0</accession>
<dbReference type="EMBL" id="UINC01035578">
    <property type="protein sequence ID" value="SVB28204.1"/>
    <property type="molecule type" value="Genomic_DNA"/>
</dbReference>
<reference evidence="1" key="1">
    <citation type="submission" date="2018-05" db="EMBL/GenBank/DDBJ databases">
        <authorList>
            <person name="Lanie J.A."/>
            <person name="Ng W.-L."/>
            <person name="Kazmierczak K.M."/>
            <person name="Andrzejewski T.M."/>
            <person name="Davidsen T.M."/>
            <person name="Wayne K.J."/>
            <person name="Tettelin H."/>
            <person name="Glass J.I."/>
            <person name="Rusch D."/>
            <person name="Podicherti R."/>
            <person name="Tsui H.-C.T."/>
            <person name="Winkler M.E."/>
        </authorList>
    </citation>
    <scope>NUCLEOTIDE SEQUENCE</scope>
</reference>
<evidence type="ECO:0000313" key="1">
    <source>
        <dbReference type="EMBL" id="SVB28204.1"/>
    </source>
</evidence>
<dbReference type="AlphaFoldDB" id="A0A382CQV0"/>
<evidence type="ECO:0008006" key="2">
    <source>
        <dbReference type="Google" id="ProtNLM"/>
    </source>
</evidence>
<dbReference type="SUPFAM" id="SSF51679">
    <property type="entry name" value="Bacterial luciferase-like"/>
    <property type="match status" value="1"/>
</dbReference>
<feature type="non-terminal residue" evidence="1">
    <location>
        <position position="77"/>
    </location>
</feature>
<proteinExistence type="predicted"/>